<dbReference type="SUPFAM" id="SSF64153">
    <property type="entry name" value="YjeF N-terminal domain-like"/>
    <property type="match status" value="1"/>
</dbReference>
<evidence type="ECO:0000313" key="3">
    <source>
        <dbReference type="Proteomes" id="UP000574690"/>
    </source>
</evidence>
<dbReference type="Gene3D" id="3.40.50.10260">
    <property type="entry name" value="YjeF N-terminal domain"/>
    <property type="match status" value="1"/>
</dbReference>
<dbReference type="EMBL" id="JABFXE010000842">
    <property type="protein sequence ID" value="NUQ90753.1"/>
    <property type="molecule type" value="Genomic_DNA"/>
</dbReference>
<proteinExistence type="predicted"/>
<comment type="caution">
    <text evidence="2">The sequence shown here is derived from an EMBL/GenBank/DDBJ whole genome shotgun (WGS) entry which is preliminary data.</text>
</comment>
<accession>A0A850CFU7</accession>
<organism evidence="2 3">
    <name type="scientific">Glycomyces artemisiae</name>
    <dbReference type="NCBI Taxonomy" id="1076443"/>
    <lineage>
        <taxon>Bacteria</taxon>
        <taxon>Bacillati</taxon>
        <taxon>Actinomycetota</taxon>
        <taxon>Actinomycetes</taxon>
        <taxon>Glycomycetales</taxon>
        <taxon>Glycomycetaceae</taxon>
        <taxon>Glycomyces</taxon>
    </lineage>
</organism>
<feature type="domain" description="YjeF N-terminal" evidence="1">
    <location>
        <begin position="10"/>
        <end position="83"/>
    </location>
</feature>
<name>A0A850CFU7_9ACTN</name>
<evidence type="ECO:0000313" key="2">
    <source>
        <dbReference type="EMBL" id="NUQ90753.1"/>
    </source>
</evidence>
<feature type="non-terminal residue" evidence="2">
    <location>
        <position position="83"/>
    </location>
</feature>
<dbReference type="Proteomes" id="UP000574690">
    <property type="component" value="Unassembled WGS sequence"/>
</dbReference>
<reference evidence="2 3" key="1">
    <citation type="submission" date="2020-05" db="EMBL/GenBank/DDBJ databases">
        <title>DNA-SIP metagenomic assembled genomes.</title>
        <authorList>
            <person name="Yu J."/>
        </authorList>
    </citation>
    <scope>NUCLEOTIDE SEQUENCE [LARGE SCALE GENOMIC DNA]</scope>
    <source>
        <strain evidence="2">Bin5.27</strain>
    </source>
</reference>
<sequence length="83" mass="8512">MDGAWTAAAVRRAEAQLMATLPPGTLMQRAAAGLAAECAAILKEQRSTRTERAGVYGATVIVLAGPGDNGGDALFAAARLDRK</sequence>
<protein>
    <submittedName>
        <fullName evidence="2">Bifunctional ADP-dependent NAD(P)H-hydrate dehydratase/NAD(P)H-hydrate epimerase</fullName>
    </submittedName>
</protein>
<dbReference type="AlphaFoldDB" id="A0A850CFU7"/>
<dbReference type="InterPro" id="IPR004443">
    <property type="entry name" value="YjeF_N_dom"/>
</dbReference>
<dbReference type="PROSITE" id="PS51385">
    <property type="entry name" value="YJEF_N"/>
    <property type="match status" value="1"/>
</dbReference>
<gene>
    <name evidence="2" type="ORF">HOQ43_20100</name>
</gene>
<dbReference type="Pfam" id="PF03853">
    <property type="entry name" value="YjeF_N"/>
    <property type="match status" value="1"/>
</dbReference>
<evidence type="ECO:0000259" key="1">
    <source>
        <dbReference type="PROSITE" id="PS51385"/>
    </source>
</evidence>
<dbReference type="InterPro" id="IPR036652">
    <property type="entry name" value="YjeF_N_dom_sf"/>
</dbReference>